<accession>A0ABQ3CW85</accession>
<keyword evidence="5" id="KW-0190">Covalent protein-DNA linkage</keyword>
<evidence type="ECO:0000256" key="3">
    <source>
        <dbReference type="ARBA" id="ARBA00022763"/>
    </source>
</evidence>
<sequence length="233" mass="26517">MCGAQISGNMTWAEIYSIQRAFLDSFEMVQLDAPPADLGYNIRPTQQVRMATLGNGAFNMSTARWWFVPESFQGVSKDWKATTFNARIETAKEKPTFANAWQSKRCVIPAIGYYEWTGDKGNKQPWFIAPKTNEPFFWFAGLYSERKGKGASCTILTRPALSQIEHIHARSPVMLSCAEVQEWLETDNVDRDALGTRFDNRMQFHMVKPIKPKDDGESLIEPFDPPEQIGFAF</sequence>
<dbReference type="EMBL" id="BMZF01000001">
    <property type="protein sequence ID" value="GHA44306.1"/>
    <property type="molecule type" value="Genomic_DNA"/>
</dbReference>
<keyword evidence="4 8" id="KW-0378">Hydrolase</keyword>
<evidence type="ECO:0000256" key="8">
    <source>
        <dbReference type="RuleBase" id="RU364100"/>
    </source>
</evidence>
<dbReference type="Pfam" id="PF02586">
    <property type="entry name" value="SRAP"/>
    <property type="match status" value="1"/>
</dbReference>
<evidence type="ECO:0000256" key="5">
    <source>
        <dbReference type="ARBA" id="ARBA00023124"/>
    </source>
</evidence>
<dbReference type="PANTHER" id="PTHR13604">
    <property type="entry name" value="DC12-RELATED"/>
    <property type="match status" value="1"/>
</dbReference>
<evidence type="ECO:0000256" key="1">
    <source>
        <dbReference type="ARBA" id="ARBA00008136"/>
    </source>
</evidence>
<gene>
    <name evidence="9" type="ORF">GCM10008927_06360</name>
</gene>
<dbReference type="Proteomes" id="UP000634455">
    <property type="component" value="Unassembled WGS sequence"/>
</dbReference>
<dbReference type="Gene3D" id="3.90.1680.10">
    <property type="entry name" value="SOS response associated peptidase-like"/>
    <property type="match status" value="1"/>
</dbReference>
<evidence type="ECO:0000313" key="10">
    <source>
        <dbReference type="Proteomes" id="UP000634455"/>
    </source>
</evidence>
<dbReference type="EC" id="3.4.-.-" evidence="8"/>
<name>A0ABQ3CW85_9RHOB</name>
<keyword evidence="7" id="KW-0456">Lyase</keyword>
<evidence type="ECO:0000256" key="2">
    <source>
        <dbReference type="ARBA" id="ARBA00022670"/>
    </source>
</evidence>
<keyword evidence="10" id="KW-1185">Reference proteome</keyword>
<protein>
    <recommendedName>
        <fullName evidence="8">Abasic site processing protein</fullName>
        <ecNumber evidence="8">3.4.-.-</ecNumber>
    </recommendedName>
</protein>
<evidence type="ECO:0000313" key="9">
    <source>
        <dbReference type="EMBL" id="GHA44306.1"/>
    </source>
</evidence>
<evidence type="ECO:0000256" key="4">
    <source>
        <dbReference type="ARBA" id="ARBA00022801"/>
    </source>
</evidence>
<dbReference type="InterPro" id="IPR036590">
    <property type="entry name" value="SRAP-like"/>
</dbReference>
<comment type="caution">
    <text evidence="9">The sequence shown here is derived from an EMBL/GenBank/DDBJ whole genome shotgun (WGS) entry which is preliminary data.</text>
</comment>
<dbReference type="SUPFAM" id="SSF143081">
    <property type="entry name" value="BB1717-like"/>
    <property type="match status" value="1"/>
</dbReference>
<keyword evidence="2 8" id="KW-0645">Protease</keyword>
<keyword evidence="3" id="KW-0227">DNA damage</keyword>
<evidence type="ECO:0000256" key="7">
    <source>
        <dbReference type="ARBA" id="ARBA00023239"/>
    </source>
</evidence>
<evidence type="ECO:0000256" key="6">
    <source>
        <dbReference type="ARBA" id="ARBA00023125"/>
    </source>
</evidence>
<dbReference type="PANTHER" id="PTHR13604:SF0">
    <property type="entry name" value="ABASIC SITE PROCESSING PROTEIN HMCES"/>
    <property type="match status" value="1"/>
</dbReference>
<proteinExistence type="inferred from homology"/>
<dbReference type="InterPro" id="IPR003738">
    <property type="entry name" value="SRAP"/>
</dbReference>
<reference evidence="10" key="1">
    <citation type="journal article" date="2019" name="Int. J. Syst. Evol. Microbiol.">
        <title>The Global Catalogue of Microorganisms (GCM) 10K type strain sequencing project: providing services to taxonomists for standard genome sequencing and annotation.</title>
        <authorList>
            <consortium name="The Broad Institute Genomics Platform"/>
            <consortium name="The Broad Institute Genome Sequencing Center for Infectious Disease"/>
            <person name="Wu L."/>
            <person name="Ma J."/>
        </authorList>
    </citation>
    <scope>NUCLEOTIDE SEQUENCE [LARGE SCALE GENOMIC DNA]</scope>
    <source>
        <strain evidence="10">KCTC 32465</strain>
    </source>
</reference>
<keyword evidence="6" id="KW-0238">DNA-binding</keyword>
<organism evidence="9 10">
    <name type="scientific">Paramylibacter ulvae</name>
    <dbReference type="NCBI Taxonomy" id="1651968"/>
    <lineage>
        <taxon>Bacteria</taxon>
        <taxon>Pseudomonadati</taxon>
        <taxon>Pseudomonadota</taxon>
        <taxon>Alphaproteobacteria</taxon>
        <taxon>Rhodobacterales</taxon>
        <taxon>Paracoccaceae</taxon>
        <taxon>Paramylibacter</taxon>
    </lineage>
</organism>
<comment type="similarity">
    <text evidence="1 8">Belongs to the SOS response-associated peptidase family.</text>
</comment>